<accession>A0A8H6DR71</accession>
<dbReference type="AlphaFoldDB" id="A0A8H6DR71"/>
<organism evidence="1 2">
    <name type="scientific">Cochliobolus sativus</name>
    <name type="common">Common root rot and spot blotch fungus</name>
    <name type="synonym">Bipolaris sorokiniana</name>
    <dbReference type="NCBI Taxonomy" id="45130"/>
    <lineage>
        <taxon>Eukaryota</taxon>
        <taxon>Fungi</taxon>
        <taxon>Dikarya</taxon>
        <taxon>Ascomycota</taxon>
        <taxon>Pezizomycotina</taxon>
        <taxon>Dothideomycetes</taxon>
        <taxon>Pleosporomycetidae</taxon>
        <taxon>Pleosporales</taxon>
        <taxon>Pleosporineae</taxon>
        <taxon>Pleosporaceae</taxon>
        <taxon>Bipolaris</taxon>
    </lineage>
</organism>
<gene>
    <name evidence="1" type="ORF">GGP41_008746</name>
</gene>
<protein>
    <submittedName>
        <fullName evidence="1">Uncharacterized protein</fullName>
    </submittedName>
</protein>
<dbReference type="Proteomes" id="UP000624244">
    <property type="component" value="Unassembled WGS sequence"/>
</dbReference>
<proteinExistence type="predicted"/>
<comment type="caution">
    <text evidence="1">The sequence shown here is derived from an EMBL/GenBank/DDBJ whole genome shotgun (WGS) entry which is preliminary data.</text>
</comment>
<dbReference type="EMBL" id="WNKQ01000021">
    <property type="protein sequence ID" value="KAF5844818.1"/>
    <property type="molecule type" value="Genomic_DNA"/>
</dbReference>
<evidence type="ECO:0000313" key="1">
    <source>
        <dbReference type="EMBL" id="KAF5844818.1"/>
    </source>
</evidence>
<evidence type="ECO:0000313" key="2">
    <source>
        <dbReference type="Proteomes" id="UP000624244"/>
    </source>
</evidence>
<name>A0A8H6DR71_COCSA</name>
<sequence>MSVYGTGRGSYASTDERPEVPCRGLVAFAVSRSRRRAIPCRVWPFWTAWAIQSLCVRPGWAGGWHVRTELVPSRPWNTGVWHRHKGRLLPILSVAPQAAGVCAQRVSMFGSLLQLWPESVRRPSGPLSFGSGAVASTGRRSARLRA</sequence>
<reference evidence="1" key="1">
    <citation type="submission" date="2019-11" db="EMBL/GenBank/DDBJ databases">
        <title>Bipolaris sorokiniana Genome sequencing.</title>
        <authorList>
            <person name="Wang H."/>
        </authorList>
    </citation>
    <scope>NUCLEOTIDE SEQUENCE</scope>
</reference>